<evidence type="ECO:0000259" key="14">
    <source>
        <dbReference type="Pfam" id="PF02776"/>
    </source>
</evidence>
<dbReference type="SUPFAM" id="SSF52467">
    <property type="entry name" value="DHS-like NAD/FAD-binding domain"/>
    <property type="match status" value="1"/>
</dbReference>
<evidence type="ECO:0000256" key="11">
    <source>
        <dbReference type="RuleBase" id="RU003591"/>
    </source>
</evidence>
<comment type="cofactor">
    <cofactor evidence="11">
        <name>Mg(2+)</name>
        <dbReference type="ChEBI" id="CHEBI:18420"/>
    </cofactor>
    <text evidence="11">Binds 1 Mg(2+) ion per subunit.</text>
</comment>
<comment type="caution">
    <text evidence="15">The sequence shown here is derived from an EMBL/GenBank/DDBJ whole genome shotgun (WGS) entry which is preliminary data.</text>
</comment>
<evidence type="ECO:0000256" key="5">
    <source>
        <dbReference type="ARBA" id="ARBA00022605"/>
    </source>
</evidence>
<evidence type="ECO:0000256" key="1">
    <source>
        <dbReference type="ARBA" id="ARBA00004974"/>
    </source>
</evidence>
<feature type="domain" description="Thiamine pyrophosphate enzyme N-terminal TPP-binding" evidence="14">
    <location>
        <begin position="1"/>
        <end position="116"/>
    </location>
</feature>
<evidence type="ECO:0000256" key="10">
    <source>
        <dbReference type="ARBA" id="ARBA00023304"/>
    </source>
</evidence>
<protein>
    <recommendedName>
        <fullName evidence="4 11">Acetolactate synthase</fullName>
        <ecNumber evidence="4 11">2.2.1.6</ecNumber>
    </recommendedName>
</protein>
<evidence type="ECO:0000256" key="4">
    <source>
        <dbReference type="ARBA" id="ARBA00013145"/>
    </source>
</evidence>
<dbReference type="InterPro" id="IPR029035">
    <property type="entry name" value="DHS-like_NAD/FAD-binding_dom"/>
</dbReference>
<dbReference type="PANTHER" id="PTHR18968">
    <property type="entry name" value="THIAMINE PYROPHOSPHATE ENZYMES"/>
    <property type="match status" value="1"/>
</dbReference>
<dbReference type="EMBL" id="JAPMOU010000033">
    <property type="protein sequence ID" value="MDE1464342.1"/>
    <property type="molecule type" value="Genomic_DNA"/>
</dbReference>
<evidence type="ECO:0000259" key="12">
    <source>
        <dbReference type="Pfam" id="PF00205"/>
    </source>
</evidence>
<reference evidence="15 16" key="1">
    <citation type="submission" date="2022-11" db="EMBL/GenBank/DDBJ databases">
        <title>Spartinivicinus poritis sp. nov., isolated from scleractinian coral Porites lutea.</title>
        <authorList>
            <person name="Zhang G."/>
            <person name="Cai L."/>
            <person name="Wei Q."/>
        </authorList>
    </citation>
    <scope>NUCLEOTIDE SEQUENCE [LARGE SCALE GENOMIC DNA]</scope>
    <source>
        <strain evidence="15 16">A2-2</strain>
    </source>
</reference>
<dbReference type="RefSeq" id="WP_274690669.1">
    <property type="nucleotide sequence ID" value="NZ_JAPMOU010000033.1"/>
</dbReference>
<keyword evidence="5 11" id="KW-0028">Amino-acid biosynthesis</keyword>
<keyword evidence="16" id="KW-1185">Reference proteome</keyword>
<dbReference type="Pfam" id="PF02775">
    <property type="entry name" value="TPP_enzyme_C"/>
    <property type="match status" value="1"/>
</dbReference>
<dbReference type="InterPro" id="IPR029061">
    <property type="entry name" value="THDP-binding"/>
</dbReference>
<keyword evidence="8 11" id="KW-0460">Magnesium</keyword>
<dbReference type="CDD" id="cd07035">
    <property type="entry name" value="TPP_PYR_POX_like"/>
    <property type="match status" value="1"/>
</dbReference>
<evidence type="ECO:0000256" key="7">
    <source>
        <dbReference type="ARBA" id="ARBA00022723"/>
    </source>
</evidence>
<gene>
    <name evidence="15" type="primary">ilvG</name>
    <name evidence="15" type="ORF">ORQ98_20480</name>
</gene>
<dbReference type="Gene3D" id="3.40.50.970">
    <property type="match status" value="2"/>
</dbReference>
<dbReference type="SUPFAM" id="SSF52518">
    <property type="entry name" value="Thiamin diphosphate-binding fold (THDP-binding)"/>
    <property type="match status" value="2"/>
</dbReference>
<evidence type="ECO:0000259" key="13">
    <source>
        <dbReference type="Pfam" id="PF02775"/>
    </source>
</evidence>
<dbReference type="Pfam" id="PF00205">
    <property type="entry name" value="TPP_enzyme_M"/>
    <property type="match status" value="1"/>
</dbReference>
<dbReference type="InterPro" id="IPR000399">
    <property type="entry name" value="TPP-bd_CS"/>
</dbReference>
<evidence type="ECO:0000313" key="15">
    <source>
        <dbReference type="EMBL" id="MDE1464342.1"/>
    </source>
</evidence>
<proteinExistence type="inferred from homology"/>
<evidence type="ECO:0000256" key="9">
    <source>
        <dbReference type="ARBA" id="ARBA00023052"/>
    </source>
</evidence>
<comment type="catalytic activity">
    <reaction evidence="11">
        <text>2 pyruvate + H(+) = (2S)-2-acetolactate + CO2</text>
        <dbReference type="Rhea" id="RHEA:25249"/>
        <dbReference type="ChEBI" id="CHEBI:15361"/>
        <dbReference type="ChEBI" id="CHEBI:15378"/>
        <dbReference type="ChEBI" id="CHEBI:16526"/>
        <dbReference type="ChEBI" id="CHEBI:58476"/>
        <dbReference type="EC" id="2.2.1.6"/>
    </reaction>
</comment>
<evidence type="ECO:0000256" key="8">
    <source>
        <dbReference type="ARBA" id="ARBA00022842"/>
    </source>
</evidence>
<comment type="cofactor">
    <cofactor evidence="11">
        <name>thiamine diphosphate</name>
        <dbReference type="ChEBI" id="CHEBI:58937"/>
    </cofactor>
    <text evidence="11">Binds 1 thiamine pyrophosphate per subunit.</text>
</comment>
<dbReference type="PANTHER" id="PTHR18968:SF142">
    <property type="entry name" value="ACETOLACTATE SYNTHASE"/>
    <property type="match status" value="1"/>
</dbReference>
<dbReference type="InterPro" id="IPR039368">
    <property type="entry name" value="AHAS_TPP"/>
</dbReference>
<dbReference type="Gene3D" id="3.40.50.1220">
    <property type="entry name" value="TPP-binding domain"/>
    <property type="match status" value="1"/>
</dbReference>
<dbReference type="InterPro" id="IPR012000">
    <property type="entry name" value="Thiamin_PyroP_enz_cen_dom"/>
</dbReference>
<evidence type="ECO:0000313" key="16">
    <source>
        <dbReference type="Proteomes" id="UP001528823"/>
    </source>
</evidence>
<organism evidence="15 16">
    <name type="scientific">Spartinivicinus poritis</name>
    <dbReference type="NCBI Taxonomy" id="2994640"/>
    <lineage>
        <taxon>Bacteria</taxon>
        <taxon>Pseudomonadati</taxon>
        <taxon>Pseudomonadota</taxon>
        <taxon>Gammaproteobacteria</taxon>
        <taxon>Oceanospirillales</taxon>
        <taxon>Zooshikellaceae</taxon>
        <taxon>Spartinivicinus</taxon>
    </lineage>
</organism>
<dbReference type="GO" id="GO:0003984">
    <property type="term" value="F:acetolactate synthase activity"/>
    <property type="evidence" value="ECO:0007669"/>
    <property type="project" value="UniProtKB-EC"/>
</dbReference>
<comment type="pathway">
    <text evidence="1 11">Amino-acid biosynthesis; L-isoleucine biosynthesis; L-isoleucine from 2-oxobutanoate: step 1/4.</text>
</comment>
<dbReference type="NCBIfam" id="TIGR00118">
    <property type="entry name" value="acolac_lg"/>
    <property type="match status" value="1"/>
</dbReference>
<dbReference type="CDD" id="cd02015">
    <property type="entry name" value="TPP_AHAS"/>
    <property type="match status" value="1"/>
</dbReference>
<sequence length="553" mass="59648">MNGAQHIIKTLETAGISTLFGYPGGAIMPVYDALVDSKLNHVLCRHEQGAALAADGYARSTGKLGVCLATSGPGATNLLTGIANAHLDSIPMLAITGQVASPFIGTDAFQEVDILGMALPVVKHSFQVRAANELPWMLKEAMQIAMSGRPGPVLIDVPKDIQLAEIPSLVGFPTADYSLPTAGPGTIEEANLLIKQAKRPLLYSGGGVMLGGAVNALRKYAQQSGIPSVSTLKGIGNHLPDDPYYLGMLGMHGTKAANLAVQQCDLLICIGARFDDRVTGKLDSFAAKAKIIHLDIDAAEFGKLKIPDVIIHGELNYSLSQLTNPAAIGNWQQYCTTLKHQHAFTYPSNPPSIYAPQLINRLSQLATEKTIISCDVGQHQMWVAQHYQFTHPRHHLSSSGLGTMGYGLPAAIGAQFANPDAQVINISGDGSFMMNIQELATIIRYQLPIKIIIIDNQRLGMVRQWQTLFFTERYSEVDLSDNPDFVKVAQAFGLTAQCITQAEDVESALQTLLKATTPFLLHVCINPKDNVWPLVPPGVPNDEMLECTKNELL</sequence>
<evidence type="ECO:0000256" key="3">
    <source>
        <dbReference type="ARBA" id="ARBA00007812"/>
    </source>
</evidence>
<keyword evidence="10 11" id="KW-0100">Branched-chain amino acid biosynthesis</keyword>
<dbReference type="PROSITE" id="PS00187">
    <property type="entry name" value="TPP_ENZYMES"/>
    <property type="match status" value="1"/>
</dbReference>
<evidence type="ECO:0000256" key="2">
    <source>
        <dbReference type="ARBA" id="ARBA00005025"/>
    </source>
</evidence>
<feature type="domain" description="Thiamine pyrophosphate enzyme central" evidence="12">
    <location>
        <begin position="187"/>
        <end position="322"/>
    </location>
</feature>
<comment type="pathway">
    <text evidence="2 11">Amino-acid biosynthesis; L-valine biosynthesis; L-valine from pyruvate: step 1/4.</text>
</comment>
<evidence type="ECO:0000256" key="6">
    <source>
        <dbReference type="ARBA" id="ARBA00022679"/>
    </source>
</evidence>
<comment type="similarity">
    <text evidence="3 11">Belongs to the TPP enzyme family.</text>
</comment>
<keyword evidence="7 11" id="KW-0479">Metal-binding</keyword>
<name>A0ABT5UDE4_9GAMM</name>
<keyword evidence="9 11" id="KW-0786">Thiamine pyrophosphate</keyword>
<dbReference type="Proteomes" id="UP001528823">
    <property type="component" value="Unassembled WGS sequence"/>
</dbReference>
<keyword evidence="6 11" id="KW-0808">Transferase</keyword>
<dbReference type="InterPro" id="IPR011766">
    <property type="entry name" value="TPP_enzyme_TPP-bd"/>
</dbReference>
<dbReference type="Pfam" id="PF02776">
    <property type="entry name" value="TPP_enzyme_N"/>
    <property type="match status" value="1"/>
</dbReference>
<accession>A0ABT5UDE4</accession>
<dbReference type="InterPro" id="IPR012846">
    <property type="entry name" value="Acetolactate_synth_lsu"/>
</dbReference>
<dbReference type="EC" id="2.2.1.6" evidence="4 11"/>
<dbReference type="InterPro" id="IPR045229">
    <property type="entry name" value="TPP_enz"/>
</dbReference>
<dbReference type="NCBIfam" id="NF006524">
    <property type="entry name" value="PRK08978.1"/>
    <property type="match status" value="1"/>
</dbReference>
<feature type="domain" description="Thiamine pyrophosphate enzyme TPP-binding" evidence="13">
    <location>
        <begin position="375"/>
        <end position="523"/>
    </location>
</feature>
<dbReference type="InterPro" id="IPR012001">
    <property type="entry name" value="Thiamin_PyroP_enz_TPP-bd_dom"/>
</dbReference>